<organism evidence="2 3">
    <name type="scientific">Sphingobacterium zhuxiongii</name>
    <dbReference type="NCBI Taxonomy" id="2662364"/>
    <lineage>
        <taxon>Bacteria</taxon>
        <taxon>Pseudomonadati</taxon>
        <taxon>Bacteroidota</taxon>
        <taxon>Sphingobacteriia</taxon>
        <taxon>Sphingobacteriales</taxon>
        <taxon>Sphingobacteriaceae</taxon>
        <taxon>Sphingobacterium</taxon>
    </lineage>
</organism>
<dbReference type="KEGG" id="sphe:GFH32_08000"/>
<dbReference type="SUPFAM" id="SSF51905">
    <property type="entry name" value="FAD/NAD(P)-binding domain"/>
    <property type="match status" value="1"/>
</dbReference>
<reference evidence="2 3" key="1">
    <citation type="submission" date="2019-10" db="EMBL/GenBank/DDBJ databases">
        <authorList>
            <person name="Dong K."/>
        </authorList>
    </citation>
    <scope>NUCLEOTIDE SEQUENCE [LARGE SCALE GENOMIC DNA]</scope>
    <source>
        <strain evidence="3">dk4302</strain>
    </source>
</reference>
<dbReference type="Gene3D" id="3.30.9.10">
    <property type="entry name" value="D-Amino Acid Oxidase, subunit A, domain 2"/>
    <property type="match status" value="1"/>
</dbReference>
<dbReference type="PANTHER" id="PTHR13847">
    <property type="entry name" value="SARCOSINE DEHYDROGENASE-RELATED"/>
    <property type="match status" value="1"/>
</dbReference>
<evidence type="ECO:0000259" key="1">
    <source>
        <dbReference type="Pfam" id="PF01266"/>
    </source>
</evidence>
<protein>
    <submittedName>
        <fullName evidence="2">FAD-dependent oxidoreductase</fullName>
    </submittedName>
</protein>
<accession>A0A5Q0QBM4</accession>
<dbReference type="GO" id="GO:0005737">
    <property type="term" value="C:cytoplasm"/>
    <property type="evidence" value="ECO:0007669"/>
    <property type="project" value="TreeGrafter"/>
</dbReference>
<proteinExistence type="predicted"/>
<sequence length="401" mass="45662">MDLKSNEPFWLIKNGILNSYPSLHQDAECDVLIVGSGITGSLVAHQCIQDGLKTILIDKREVCNGSTSATTSMLQYEIDAPLYQLKEMLGEKTAIASYKACSDAIDRLAELCDSIKSKAGFRRKNSLYFASAKKDVPWLFQEFEARAEAGFEVEWLESEQILKDYGIHKNFGGILSKQGASVDAFTLAHELLALNHHKGLQIYDKTELVEVEYKKGFNLCTLNTQAKIKAKKIVYCVGYESASMIKEKFVNLLSTYAIISEVDKKLWRKYKDILMWNTSSPYLYMRTSDDFRFLIGGEDEDFQNPEKRDRLLKIKSKKIKAKFESLFPEIEFRLDFRWAGTFGETKDALPYIGEHQDFKNSYFVLGFGGNGITFSVTGMEMVSDWIKGKKHPLSNAFRFGR</sequence>
<dbReference type="Gene3D" id="3.50.50.60">
    <property type="entry name" value="FAD/NAD(P)-binding domain"/>
    <property type="match status" value="1"/>
</dbReference>
<dbReference type="PANTHER" id="PTHR13847:SF201">
    <property type="entry name" value="PUTATIBE OXIDOREDUCTASE"/>
    <property type="match status" value="1"/>
</dbReference>
<dbReference type="RefSeq" id="WP_153510958.1">
    <property type="nucleotide sequence ID" value="NZ_CP045652.1"/>
</dbReference>
<feature type="domain" description="FAD dependent oxidoreductase" evidence="1">
    <location>
        <begin position="30"/>
        <end position="378"/>
    </location>
</feature>
<dbReference type="InterPro" id="IPR006076">
    <property type="entry name" value="FAD-dep_OxRdtase"/>
</dbReference>
<dbReference type="EMBL" id="CP045652">
    <property type="protein sequence ID" value="QGA26271.1"/>
    <property type="molecule type" value="Genomic_DNA"/>
</dbReference>
<gene>
    <name evidence="2" type="ORF">GFH32_08000</name>
</gene>
<dbReference type="InterPro" id="IPR036188">
    <property type="entry name" value="FAD/NAD-bd_sf"/>
</dbReference>
<evidence type="ECO:0000313" key="2">
    <source>
        <dbReference type="EMBL" id="QGA26271.1"/>
    </source>
</evidence>
<evidence type="ECO:0000313" key="3">
    <source>
        <dbReference type="Proteomes" id="UP000326921"/>
    </source>
</evidence>
<dbReference type="AlphaFoldDB" id="A0A5Q0QBM4"/>
<name>A0A5Q0QBM4_9SPHI</name>
<keyword evidence="3" id="KW-1185">Reference proteome</keyword>
<dbReference type="Pfam" id="PF01266">
    <property type="entry name" value="DAO"/>
    <property type="match status" value="1"/>
</dbReference>
<dbReference type="Proteomes" id="UP000326921">
    <property type="component" value="Chromosome"/>
</dbReference>